<comment type="caution">
    <text evidence="1">The sequence shown here is derived from an EMBL/GenBank/DDBJ whole genome shotgun (WGS) entry which is preliminary data.</text>
</comment>
<dbReference type="EMBL" id="JGZB01000009">
    <property type="protein sequence ID" value="KFI67731.1"/>
    <property type="molecule type" value="Genomic_DNA"/>
</dbReference>
<evidence type="ECO:0000313" key="2">
    <source>
        <dbReference type="Proteomes" id="UP000029052"/>
    </source>
</evidence>
<reference evidence="1 2" key="1">
    <citation type="submission" date="2014-03" db="EMBL/GenBank/DDBJ databases">
        <title>Genomics of Bifidobacteria.</title>
        <authorList>
            <person name="Ventura M."/>
            <person name="Milani C."/>
            <person name="Lugli G.A."/>
        </authorList>
    </citation>
    <scope>NUCLEOTIDE SEQUENCE [LARGE SCALE GENOMIC DNA]</scope>
    <source>
        <strain evidence="1 2">LMG 11591</strain>
    </source>
</reference>
<dbReference type="STRING" id="1692.BMAGN_1541"/>
<accession>A0A087B9N1</accession>
<organism evidence="1 2">
    <name type="scientific">Bifidobacterium magnum</name>
    <dbReference type="NCBI Taxonomy" id="1692"/>
    <lineage>
        <taxon>Bacteria</taxon>
        <taxon>Bacillati</taxon>
        <taxon>Actinomycetota</taxon>
        <taxon>Actinomycetes</taxon>
        <taxon>Bifidobacteriales</taxon>
        <taxon>Bifidobacteriaceae</taxon>
        <taxon>Bifidobacterium</taxon>
    </lineage>
</organism>
<dbReference type="Proteomes" id="UP000029052">
    <property type="component" value="Unassembled WGS sequence"/>
</dbReference>
<name>A0A087B9N1_9BIFI</name>
<dbReference type="AlphaFoldDB" id="A0A087B9N1"/>
<proteinExistence type="predicted"/>
<protein>
    <submittedName>
        <fullName evidence="1">Uncharacterized protein</fullName>
    </submittedName>
</protein>
<sequence>MSGSRQYKTRHLTREMIEFMDSLLEFIVLRKSVEIVACTSDYHPTKASAEEFVKAYEKTFLSKIFKSCLIAKRKNEYET</sequence>
<keyword evidence="2" id="KW-1185">Reference proteome</keyword>
<evidence type="ECO:0000313" key="1">
    <source>
        <dbReference type="EMBL" id="KFI67731.1"/>
    </source>
</evidence>
<gene>
    <name evidence="1" type="ORF">BMAGN_1541</name>
</gene>